<evidence type="ECO:0000256" key="2">
    <source>
        <dbReference type="ARBA" id="ARBA00022448"/>
    </source>
</evidence>
<keyword evidence="3 8" id="KW-0812">Transmembrane</keyword>
<name>A0A0D2WUS9_CAPO3</name>
<keyword evidence="5 8" id="KW-1133">Transmembrane helix</keyword>
<comment type="similarity">
    <text evidence="7 8">Belongs to the SFT2 family.</text>
</comment>
<dbReference type="AlphaFoldDB" id="A0A0D2WUS9"/>
<dbReference type="STRING" id="595528.A0A0D2WUS9"/>
<feature type="transmembrane region" description="Helical" evidence="8">
    <location>
        <begin position="132"/>
        <end position="152"/>
    </location>
</feature>
<dbReference type="GO" id="GO:0005737">
    <property type="term" value="C:cytoplasm"/>
    <property type="evidence" value="ECO:0007669"/>
    <property type="project" value="UniProtKB-ARBA"/>
</dbReference>
<dbReference type="GO" id="GO:0016020">
    <property type="term" value="C:membrane"/>
    <property type="evidence" value="ECO:0007669"/>
    <property type="project" value="UniProtKB-SubCell"/>
</dbReference>
<dbReference type="Proteomes" id="UP000008743">
    <property type="component" value="Unassembled WGS sequence"/>
</dbReference>
<dbReference type="InterPro" id="IPR011691">
    <property type="entry name" value="Vesicle_transpt_SFT2"/>
</dbReference>
<dbReference type="InParanoid" id="A0A0D2WUS9"/>
<keyword evidence="11" id="KW-1185">Reference proteome</keyword>
<dbReference type="GO" id="GO:0012505">
    <property type="term" value="C:endomembrane system"/>
    <property type="evidence" value="ECO:0007669"/>
    <property type="project" value="UniProtKB-ARBA"/>
</dbReference>
<evidence type="ECO:0000256" key="1">
    <source>
        <dbReference type="ARBA" id="ARBA00004141"/>
    </source>
</evidence>
<organism evidence="10 11">
    <name type="scientific">Capsaspora owczarzaki (strain ATCC 30864)</name>
    <dbReference type="NCBI Taxonomy" id="595528"/>
    <lineage>
        <taxon>Eukaryota</taxon>
        <taxon>Filasterea</taxon>
        <taxon>Capsaspora</taxon>
    </lineage>
</organism>
<dbReference type="GO" id="GO:0016192">
    <property type="term" value="P:vesicle-mediated transport"/>
    <property type="evidence" value="ECO:0007669"/>
    <property type="project" value="InterPro"/>
</dbReference>
<reference evidence="11" key="1">
    <citation type="submission" date="2011-02" db="EMBL/GenBank/DDBJ databases">
        <title>The Genome Sequence of Capsaspora owczarzaki ATCC 30864.</title>
        <authorList>
            <person name="Russ C."/>
            <person name="Cuomo C."/>
            <person name="Burger G."/>
            <person name="Gray M.W."/>
            <person name="Holland P.W.H."/>
            <person name="King N."/>
            <person name="Lang F.B.F."/>
            <person name="Roger A.J."/>
            <person name="Ruiz-Trillo I."/>
            <person name="Young S.K."/>
            <person name="Zeng Q."/>
            <person name="Gargeya S."/>
            <person name="Alvarado L."/>
            <person name="Berlin A."/>
            <person name="Chapman S.B."/>
            <person name="Chen Z."/>
            <person name="Freedman E."/>
            <person name="Gellesch M."/>
            <person name="Goldberg J."/>
            <person name="Griggs A."/>
            <person name="Gujja S."/>
            <person name="Heilman E."/>
            <person name="Heiman D."/>
            <person name="Howarth C."/>
            <person name="Mehta T."/>
            <person name="Neiman D."/>
            <person name="Pearson M."/>
            <person name="Roberts A."/>
            <person name="Saif S."/>
            <person name="Shea T."/>
            <person name="Shenoy N."/>
            <person name="Sisk P."/>
            <person name="Stolte C."/>
            <person name="Sykes S."/>
            <person name="White J."/>
            <person name="Yandava C."/>
            <person name="Haas B."/>
            <person name="Nusbaum C."/>
            <person name="Birren B."/>
        </authorList>
    </citation>
    <scope>NUCLEOTIDE SEQUENCE</scope>
    <source>
        <strain evidence="11">ATCC 30864</strain>
    </source>
</reference>
<dbReference type="EMBL" id="KE346369">
    <property type="protein sequence ID" value="KJE95778.1"/>
    <property type="molecule type" value="Genomic_DNA"/>
</dbReference>
<dbReference type="PhylomeDB" id="A0A0D2WUS9"/>
<keyword evidence="4 8" id="KW-0653">Protein transport</keyword>
<evidence type="ECO:0000256" key="7">
    <source>
        <dbReference type="ARBA" id="ARBA00025800"/>
    </source>
</evidence>
<evidence type="ECO:0000256" key="3">
    <source>
        <dbReference type="ARBA" id="ARBA00022692"/>
    </source>
</evidence>
<dbReference type="Pfam" id="PF04178">
    <property type="entry name" value="Got1"/>
    <property type="match status" value="1"/>
</dbReference>
<evidence type="ECO:0000256" key="5">
    <source>
        <dbReference type="ARBA" id="ARBA00022989"/>
    </source>
</evidence>
<evidence type="ECO:0000256" key="9">
    <source>
        <dbReference type="SAM" id="MobiDB-lite"/>
    </source>
</evidence>
<comment type="function">
    <text evidence="8">May be involved in fusion of retrograde transport vesicles derived from an endocytic compartment with the Golgi complex.</text>
</comment>
<feature type="transmembrane region" description="Helical" evidence="8">
    <location>
        <begin position="164"/>
        <end position="185"/>
    </location>
</feature>
<proteinExistence type="inferred from homology"/>
<dbReference type="eggNOG" id="KOG2887">
    <property type="taxonomic scope" value="Eukaryota"/>
</dbReference>
<keyword evidence="2 8" id="KW-0813">Transport</keyword>
<dbReference type="PANTHER" id="PTHR23137">
    <property type="entry name" value="VESICLE TRANSPORT PROTEIN-RELATED"/>
    <property type="match status" value="1"/>
</dbReference>
<evidence type="ECO:0000256" key="6">
    <source>
        <dbReference type="ARBA" id="ARBA00023136"/>
    </source>
</evidence>
<protein>
    <recommendedName>
        <fullName evidence="8">Vesicle transport protein</fullName>
    </recommendedName>
</protein>
<evidence type="ECO:0000313" key="11">
    <source>
        <dbReference type="Proteomes" id="UP000008743"/>
    </source>
</evidence>
<gene>
    <name evidence="10" type="ORF">CAOG_006191</name>
</gene>
<dbReference type="OrthoDB" id="660759at2759"/>
<dbReference type="PANTHER" id="PTHR23137:SF36">
    <property type="entry name" value="VESICLE TRANSPORT PROTEIN SFT2C"/>
    <property type="match status" value="1"/>
</dbReference>
<keyword evidence="6 8" id="KW-0472">Membrane</keyword>
<dbReference type="FunCoup" id="A0A0D2WUS9">
    <property type="interactions" value="178"/>
</dbReference>
<dbReference type="InterPro" id="IPR007305">
    <property type="entry name" value="Vesicle_transpt_Got1/SFT2"/>
</dbReference>
<feature type="region of interest" description="Disordered" evidence="9">
    <location>
        <begin position="82"/>
        <end position="102"/>
    </location>
</feature>
<dbReference type="GO" id="GO:0015031">
    <property type="term" value="P:protein transport"/>
    <property type="evidence" value="ECO:0007669"/>
    <property type="project" value="UniProtKB-KW"/>
</dbReference>
<comment type="subcellular location">
    <subcellularLocation>
        <location evidence="1 8">Membrane</location>
        <topology evidence="1 8">Multi-pass membrane protein</topology>
    </subcellularLocation>
</comment>
<accession>A0A0D2WUS9</accession>
<evidence type="ECO:0000256" key="8">
    <source>
        <dbReference type="RuleBase" id="RU363111"/>
    </source>
</evidence>
<feature type="transmembrane region" description="Helical" evidence="8">
    <location>
        <begin position="197"/>
        <end position="215"/>
    </location>
</feature>
<feature type="transmembrane region" description="Helical" evidence="8">
    <location>
        <begin position="221"/>
        <end position="242"/>
    </location>
</feature>
<sequence>MSGSAVGGGGGAAAGGSRSDAFAGLASLSAFSGSGYTPSAAKGNASHMSVAIPMDGNSSSSSSGFAGQLSAMVFGGSNNGASATSTQSGNGTSTGSNASSASNDDASFVLGNSALYGGSNESCMELSRTQRAIGFVLFLAAGAFCFALSFLYTPMLILKARQFALMFSLGSVFVLTSFFILVGPVTQSRRLIASERAPFTAFYFFTLFITIYSALIWQSFIYTIVFAGLQVAALVWYVISFVPGGSVGLKILGRFTFKAVRTTAQAVLPR</sequence>
<evidence type="ECO:0000313" key="10">
    <source>
        <dbReference type="EMBL" id="KJE95778.1"/>
    </source>
</evidence>
<evidence type="ECO:0000256" key="4">
    <source>
        <dbReference type="ARBA" id="ARBA00022927"/>
    </source>
</evidence>